<protein>
    <submittedName>
        <fullName evidence="1">Uncharacterized protein</fullName>
    </submittedName>
</protein>
<keyword evidence="2" id="KW-1185">Reference proteome</keyword>
<dbReference type="EMBL" id="CCKQ01009571">
    <property type="protein sequence ID" value="CDW81064.1"/>
    <property type="molecule type" value="Genomic_DNA"/>
</dbReference>
<dbReference type="InParanoid" id="A0A078AFQ3"/>
<name>A0A078AFQ3_STYLE</name>
<accession>A0A078AFQ3</accession>
<sequence length="274" mass="32276">MLEKEQLKPQAERLLEPKQTSLLQELKQQNSDDKVNYNKTLYKNYVNLADINIIEDGELLSSYTKYLQAGDFQLVKNQTQIFINGRANNDNADFAQLRDAKTYEEIKLKILDRENHDLTSQNQTRSYNKFQISPCREYLLYSVKKNKSETNDLVICIQKIDDFFDDKEPVVKIISQKFPFMFKNIFFGPLNYIIFSQQEKDRYGDQKNNEKSCMLFKCDYNSFDSSTTQVFDLDEWYKNIPKRDIGIDEPQIYISPDGILKSITGYPDFENIDN</sequence>
<organism evidence="1 2">
    <name type="scientific">Stylonychia lemnae</name>
    <name type="common">Ciliate</name>
    <dbReference type="NCBI Taxonomy" id="5949"/>
    <lineage>
        <taxon>Eukaryota</taxon>
        <taxon>Sar</taxon>
        <taxon>Alveolata</taxon>
        <taxon>Ciliophora</taxon>
        <taxon>Intramacronucleata</taxon>
        <taxon>Spirotrichea</taxon>
        <taxon>Stichotrichia</taxon>
        <taxon>Sporadotrichida</taxon>
        <taxon>Oxytrichidae</taxon>
        <taxon>Stylonychinae</taxon>
        <taxon>Stylonychia</taxon>
    </lineage>
</organism>
<gene>
    <name evidence="1" type="primary">Contig12816.g13678</name>
    <name evidence="1" type="ORF">STYLEM_10072</name>
</gene>
<dbReference type="Proteomes" id="UP000039865">
    <property type="component" value="Unassembled WGS sequence"/>
</dbReference>
<evidence type="ECO:0000313" key="2">
    <source>
        <dbReference type="Proteomes" id="UP000039865"/>
    </source>
</evidence>
<proteinExistence type="predicted"/>
<dbReference type="AlphaFoldDB" id="A0A078AFQ3"/>
<evidence type="ECO:0000313" key="1">
    <source>
        <dbReference type="EMBL" id="CDW81064.1"/>
    </source>
</evidence>
<reference evidence="1 2" key="1">
    <citation type="submission" date="2014-06" db="EMBL/GenBank/DDBJ databases">
        <authorList>
            <person name="Swart Estienne"/>
        </authorList>
    </citation>
    <scope>NUCLEOTIDE SEQUENCE [LARGE SCALE GENOMIC DNA]</scope>
    <source>
        <strain evidence="1 2">130c</strain>
    </source>
</reference>